<accession>A0A8A1M9W4</accession>
<organism evidence="2 3">
    <name type="scientific">Ajellomyces capsulatus</name>
    <name type="common">Darling's disease fungus</name>
    <name type="synonym">Histoplasma capsulatum</name>
    <dbReference type="NCBI Taxonomy" id="5037"/>
    <lineage>
        <taxon>Eukaryota</taxon>
        <taxon>Fungi</taxon>
        <taxon>Dikarya</taxon>
        <taxon>Ascomycota</taxon>
        <taxon>Pezizomycotina</taxon>
        <taxon>Eurotiomycetes</taxon>
        <taxon>Eurotiomycetidae</taxon>
        <taxon>Onygenales</taxon>
        <taxon>Ajellomycetaceae</taxon>
        <taxon>Histoplasma</taxon>
    </lineage>
</organism>
<dbReference type="VEuPathDB" id="FungiDB:I7I51_02293"/>
<dbReference type="EMBL" id="CP069112">
    <property type="protein sequence ID" value="QSS62555.1"/>
    <property type="molecule type" value="Genomic_DNA"/>
</dbReference>
<dbReference type="AlphaFoldDB" id="A0A8A1M9W4"/>
<gene>
    <name evidence="2" type="ORF">I7I51_02293</name>
</gene>
<reference evidence="2" key="1">
    <citation type="submission" date="2021-01" db="EMBL/GenBank/DDBJ databases">
        <title>Chromosome-level genome assembly of a human fungal pathogen reveals clustering of transcriptionally co-regulated genes.</title>
        <authorList>
            <person name="Voorhies M."/>
            <person name="Cohen S."/>
            <person name="Shea T.P."/>
            <person name="Petrus S."/>
            <person name="Munoz J.F."/>
            <person name="Poplawski S."/>
            <person name="Goldman W.E."/>
            <person name="Michael T."/>
            <person name="Cuomo C.A."/>
            <person name="Sil A."/>
            <person name="Beyhan S."/>
        </authorList>
    </citation>
    <scope>NUCLEOTIDE SEQUENCE</scope>
    <source>
        <strain evidence="2">WU24</strain>
    </source>
</reference>
<name>A0A8A1M9W4_AJECA</name>
<sequence>MEASHLKSITARPEVVQPRNQQQQEQKKGEKGGVWVSRPRCRRGFRGKWETKQIRAQVSKPAIERDLYDAVELVEKRQGFLQPTLMSRYNLTSYRMNNSTVVGSLI</sequence>
<dbReference type="Proteomes" id="UP000663671">
    <property type="component" value="Chromosome 7"/>
</dbReference>
<feature type="region of interest" description="Disordered" evidence="1">
    <location>
        <begin position="1"/>
        <end position="35"/>
    </location>
</feature>
<evidence type="ECO:0000313" key="2">
    <source>
        <dbReference type="EMBL" id="QSS62555.1"/>
    </source>
</evidence>
<protein>
    <submittedName>
        <fullName evidence="2">Uncharacterized protein</fullName>
    </submittedName>
</protein>
<evidence type="ECO:0000313" key="3">
    <source>
        <dbReference type="Proteomes" id="UP000663671"/>
    </source>
</evidence>
<proteinExistence type="predicted"/>
<evidence type="ECO:0000256" key="1">
    <source>
        <dbReference type="SAM" id="MobiDB-lite"/>
    </source>
</evidence>